<dbReference type="EMBL" id="SMKO01000154">
    <property type="protein sequence ID" value="TDC97323.1"/>
    <property type="molecule type" value="Genomic_DNA"/>
</dbReference>
<gene>
    <name evidence="1" type="ORF">E1292_37210</name>
</gene>
<proteinExistence type="predicted"/>
<dbReference type="Proteomes" id="UP000295258">
    <property type="component" value="Unassembled WGS sequence"/>
</dbReference>
<feature type="non-terminal residue" evidence="1">
    <location>
        <position position="61"/>
    </location>
</feature>
<dbReference type="Pfam" id="PF20471">
    <property type="entry name" value="DUF6716"/>
    <property type="match status" value="1"/>
</dbReference>
<organism evidence="1 2">
    <name type="scientific">Nonomuraea deserti</name>
    <dbReference type="NCBI Taxonomy" id="1848322"/>
    <lineage>
        <taxon>Bacteria</taxon>
        <taxon>Bacillati</taxon>
        <taxon>Actinomycetota</taxon>
        <taxon>Actinomycetes</taxon>
        <taxon>Streptosporangiales</taxon>
        <taxon>Streptosporangiaceae</taxon>
        <taxon>Nonomuraea</taxon>
    </lineage>
</organism>
<keyword evidence="2" id="KW-1185">Reference proteome</keyword>
<protein>
    <recommendedName>
        <fullName evidence="3">Universal stress protein</fullName>
    </recommendedName>
</protein>
<dbReference type="InterPro" id="IPR046561">
    <property type="entry name" value="DUF6716"/>
</dbReference>
<accession>A0A4R4V6X4</accession>
<dbReference type="RefSeq" id="WP_342775743.1">
    <property type="nucleotide sequence ID" value="NZ_SMKO01000154.1"/>
</dbReference>
<evidence type="ECO:0008006" key="3">
    <source>
        <dbReference type="Google" id="ProtNLM"/>
    </source>
</evidence>
<reference evidence="1 2" key="1">
    <citation type="submission" date="2019-03" db="EMBL/GenBank/DDBJ databases">
        <title>Draft genome sequences of novel Actinobacteria.</title>
        <authorList>
            <person name="Sahin N."/>
            <person name="Ay H."/>
            <person name="Saygin H."/>
        </authorList>
    </citation>
    <scope>NUCLEOTIDE SEQUENCE [LARGE SCALE GENOMIC DNA]</scope>
    <source>
        <strain evidence="1 2">KC310</strain>
    </source>
</reference>
<evidence type="ECO:0000313" key="2">
    <source>
        <dbReference type="Proteomes" id="UP000295258"/>
    </source>
</evidence>
<comment type="caution">
    <text evidence="1">The sequence shown here is derived from an EMBL/GenBank/DDBJ whole genome shotgun (WGS) entry which is preliminary data.</text>
</comment>
<sequence>MRVLAVADSDSYLKWAACLLADLPAGSVTELAVVRTPIAPSPEQIAAAVSGSVSGHEGGHE</sequence>
<name>A0A4R4V6X4_9ACTN</name>
<dbReference type="AlphaFoldDB" id="A0A4R4V6X4"/>
<evidence type="ECO:0000313" key="1">
    <source>
        <dbReference type="EMBL" id="TDC97323.1"/>
    </source>
</evidence>